<dbReference type="InterPro" id="IPR039421">
    <property type="entry name" value="Type_1_exporter"/>
</dbReference>
<dbReference type="PANTHER" id="PTHR24221:SF261">
    <property type="entry name" value="GLUTATHIONE_L-CYSTEINE TRANSPORT SYSTEM ATP-BINDING_PERMEASE PROTEIN CYDD"/>
    <property type="match status" value="1"/>
</dbReference>
<dbReference type="EMBL" id="JAJQKU010000002">
    <property type="protein sequence ID" value="MCD9096954.1"/>
    <property type="molecule type" value="Genomic_DNA"/>
</dbReference>
<feature type="domain" description="ABC transporter" evidence="9">
    <location>
        <begin position="400"/>
        <end position="600"/>
    </location>
</feature>
<evidence type="ECO:0000313" key="12">
    <source>
        <dbReference type="Proteomes" id="UP001430360"/>
    </source>
</evidence>
<keyword evidence="12" id="KW-1185">Reference proteome</keyword>
<gene>
    <name evidence="11" type="primary">cydD</name>
    <name evidence="11" type="ORF">LTT95_08345</name>
</gene>
<dbReference type="SMART" id="SM00382">
    <property type="entry name" value="AAA"/>
    <property type="match status" value="1"/>
</dbReference>
<feature type="region of interest" description="Disordered" evidence="7">
    <location>
        <begin position="352"/>
        <end position="395"/>
    </location>
</feature>
<dbReference type="Gene3D" id="3.40.50.300">
    <property type="entry name" value="P-loop containing nucleotide triphosphate hydrolases"/>
    <property type="match status" value="1"/>
</dbReference>
<evidence type="ECO:0000256" key="2">
    <source>
        <dbReference type="ARBA" id="ARBA00022692"/>
    </source>
</evidence>
<dbReference type="SUPFAM" id="SSF90123">
    <property type="entry name" value="ABC transporter transmembrane region"/>
    <property type="match status" value="1"/>
</dbReference>
<dbReference type="InterPro" id="IPR027417">
    <property type="entry name" value="P-loop_NTPase"/>
</dbReference>
<keyword evidence="6 8" id="KW-0472">Membrane</keyword>
<reference evidence="11" key="2">
    <citation type="journal article" date="2022" name="Syst. Appl. Microbiol.">
        <title>Physiological and genomic characterisation of Luteimonas fraxinea sp. nov., a bacterial species associated with trees tolerant to ash dieback.</title>
        <authorList>
            <person name="Ulrich K."/>
            <person name="Becker R."/>
            <person name="Behrendt U."/>
            <person name="Kube M."/>
            <person name="Schneck V."/>
            <person name="Ulrich A."/>
        </authorList>
    </citation>
    <scope>NUCLEOTIDE SEQUENCE</scope>
    <source>
        <strain evidence="11">A1P009</strain>
    </source>
</reference>
<feature type="transmembrane region" description="Helical" evidence="8">
    <location>
        <begin position="252"/>
        <end position="277"/>
    </location>
</feature>
<accession>A0ABS8UCI7</accession>
<dbReference type="NCBIfam" id="TIGR02857">
    <property type="entry name" value="CydD"/>
    <property type="match status" value="1"/>
</dbReference>
<feature type="transmembrane region" description="Helical" evidence="8">
    <location>
        <begin position="154"/>
        <end position="178"/>
    </location>
</feature>
<evidence type="ECO:0000313" key="11">
    <source>
        <dbReference type="EMBL" id="MCD9096954.1"/>
    </source>
</evidence>
<feature type="domain" description="ABC transmembrane type-1" evidence="10">
    <location>
        <begin position="34"/>
        <end position="321"/>
    </location>
</feature>
<dbReference type="InterPro" id="IPR011527">
    <property type="entry name" value="ABC1_TM_dom"/>
</dbReference>
<dbReference type="PROSITE" id="PS50893">
    <property type="entry name" value="ABC_TRANSPORTER_2"/>
    <property type="match status" value="1"/>
</dbReference>
<dbReference type="Gene3D" id="1.20.1560.10">
    <property type="entry name" value="ABC transporter type 1, transmembrane domain"/>
    <property type="match status" value="1"/>
</dbReference>
<dbReference type="SUPFAM" id="SSF52540">
    <property type="entry name" value="P-loop containing nucleoside triphosphate hydrolases"/>
    <property type="match status" value="1"/>
</dbReference>
<dbReference type="Pfam" id="PF00005">
    <property type="entry name" value="ABC_tran"/>
    <property type="match status" value="1"/>
</dbReference>
<dbReference type="InterPro" id="IPR017871">
    <property type="entry name" value="ABC_transporter-like_CS"/>
</dbReference>
<dbReference type="Pfam" id="PF00664">
    <property type="entry name" value="ABC_membrane"/>
    <property type="match status" value="1"/>
</dbReference>
<evidence type="ECO:0000259" key="10">
    <source>
        <dbReference type="PROSITE" id="PS50929"/>
    </source>
</evidence>
<evidence type="ECO:0000259" key="9">
    <source>
        <dbReference type="PROSITE" id="PS50893"/>
    </source>
</evidence>
<dbReference type="PANTHER" id="PTHR24221">
    <property type="entry name" value="ATP-BINDING CASSETTE SUB-FAMILY B"/>
    <property type="match status" value="1"/>
</dbReference>
<keyword evidence="5 8" id="KW-1133">Transmembrane helix</keyword>
<dbReference type="PROSITE" id="PS50929">
    <property type="entry name" value="ABC_TM1F"/>
    <property type="match status" value="1"/>
</dbReference>
<feature type="transmembrane region" description="Helical" evidence="8">
    <location>
        <begin position="68"/>
        <end position="89"/>
    </location>
</feature>
<dbReference type="RefSeq" id="WP_232135882.1">
    <property type="nucleotide sequence ID" value="NZ_CP089507.1"/>
</dbReference>
<evidence type="ECO:0000256" key="1">
    <source>
        <dbReference type="ARBA" id="ARBA00004651"/>
    </source>
</evidence>
<evidence type="ECO:0000256" key="3">
    <source>
        <dbReference type="ARBA" id="ARBA00022741"/>
    </source>
</evidence>
<dbReference type="CDD" id="cd18584">
    <property type="entry name" value="ABC_6TM_AarD_CydD"/>
    <property type="match status" value="1"/>
</dbReference>
<feature type="transmembrane region" description="Helical" evidence="8">
    <location>
        <begin position="35"/>
        <end position="56"/>
    </location>
</feature>
<keyword evidence="4" id="KW-0067">ATP-binding</keyword>
<evidence type="ECO:0000256" key="4">
    <source>
        <dbReference type="ARBA" id="ARBA00022840"/>
    </source>
</evidence>
<proteinExistence type="predicted"/>
<dbReference type="InterPro" id="IPR003593">
    <property type="entry name" value="AAA+_ATPase"/>
</dbReference>
<protein>
    <submittedName>
        <fullName evidence="11">Thiol reductant ABC exporter subunit CydD</fullName>
    </submittedName>
</protein>
<name>A0ABS8UCI7_9GAMM</name>
<dbReference type="Proteomes" id="UP001430360">
    <property type="component" value="Unassembled WGS sequence"/>
</dbReference>
<evidence type="ECO:0000256" key="5">
    <source>
        <dbReference type="ARBA" id="ARBA00022989"/>
    </source>
</evidence>
<sequence length="605" mass="63837">MSAPSLESTADARRRRTGWLDAQLAPWRDRHRRACACQVLAGWLWIPQAAAIAWALDALLFARAGLDALHAPLMLLAATLLARTALVWAGQRLQADVVESVIAHLRTGLAGAIAARGPVWLRSRRSGALVALSTGHVDATAGYYGGYLVARADIMLVPVAILVAVFAVDWIVGLVLLLTAPLAPLFMMLIGKGAETAGRRQLAALARAGAHFTDRLRGLDLIRVYGRGDAELAQVGEATETIRVRSMRVLRIAFLSSAVLEFFASVSVALVAVYFGFTYLGMLDLRGETLPLSTGLFCLLLAPEFYAPMRRLAAHYHDRANALAAVAEIEAAFDGLPELAVDRRLPPHARRRALGVEGRDGGKPCGPTNTTAAQTSPPPQSSPARGGGGATGEPPALALVRISDLTLRHPEARTPALQNISLEIQPGARLALVGPSGSGKSTLLDAMAGWLTPDAGRIDIAAGTRIALAGQRPWLFHGSIADNLRIGAPHASDAELAEAARVAQVTRFASQLPDGMDTVIGERGFGLSGGEARRVALARALLLRPQLLLLDEPTAFLDPDTEADLLAALDAHLGGCTVIVATHSDAVIAWAGAQWQVPAPSEVAP</sequence>
<comment type="subcellular location">
    <subcellularLocation>
        <location evidence="1">Cell membrane</location>
        <topology evidence="1">Multi-pass membrane protein</topology>
    </subcellularLocation>
</comment>
<comment type="caution">
    <text evidence="11">The sequence shown here is derived from an EMBL/GenBank/DDBJ whole genome shotgun (WGS) entry which is preliminary data.</text>
</comment>
<evidence type="ECO:0000256" key="8">
    <source>
        <dbReference type="SAM" id="Phobius"/>
    </source>
</evidence>
<dbReference type="InterPro" id="IPR014216">
    <property type="entry name" value="ABC_transptr_CydD"/>
</dbReference>
<reference evidence="11" key="1">
    <citation type="submission" date="2021-12" db="EMBL/GenBank/DDBJ databases">
        <authorList>
            <person name="Ulrich A."/>
        </authorList>
    </citation>
    <scope>NUCLEOTIDE SEQUENCE</scope>
    <source>
        <strain evidence="11">A1P009</strain>
    </source>
</reference>
<dbReference type="InterPro" id="IPR036640">
    <property type="entry name" value="ABC1_TM_sf"/>
</dbReference>
<organism evidence="11 12">
    <name type="scientific">Luteimonas fraxinea</name>
    <dbReference type="NCBI Taxonomy" id="2901869"/>
    <lineage>
        <taxon>Bacteria</taxon>
        <taxon>Pseudomonadati</taxon>
        <taxon>Pseudomonadota</taxon>
        <taxon>Gammaproteobacteria</taxon>
        <taxon>Lysobacterales</taxon>
        <taxon>Lysobacteraceae</taxon>
        <taxon>Luteimonas</taxon>
    </lineage>
</organism>
<evidence type="ECO:0000256" key="7">
    <source>
        <dbReference type="SAM" id="MobiDB-lite"/>
    </source>
</evidence>
<keyword evidence="3" id="KW-0547">Nucleotide-binding</keyword>
<dbReference type="InterPro" id="IPR003439">
    <property type="entry name" value="ABC_transporter-like_ATP-bd"/>
</dbReference>
<keyword evidence="2 8" id="KW-0812">Transmembrane</keyword>
<evidence type="ECO:0000256" key="6">
    <source>
        <dbReference type="ARBA" id="ARBA00023136"/>
    </source>
</evidence>
<dbReference type="PROSITE" id="PS00211">
    <property type="entry name" value="ABC_TRANSPORTER_1"/>
    <property type="match status" value="1"/>
</dbReference>